<sequence length="50" mass="5768">MVKLHLPYGMSLHHQFNTNLHAPSSYLRHLLILHPLSPFHHGLPRSPKVP</sequence>
<gene>
    <name evidence="1" type="ORF">PDIG_54430</name>
</gene>
<dbReference type="HOGENOM" id="CLU_3125547_0_0_1"/>
<evidence type="ECO:0000313" key="1">
    <source>
        <dbReference type="EMBL" id="EKV10955.1"/>
    </source>
</evidence>
<protein>
    <submittedName>
        <fullName evidence="1">Uncharacterized protein</fullName>
    </submittedName>
</protein>
<comment type="caution">
    <text evidence="1">The sequence shown here is derived from an EMBL/GenBank/DDBJ whole genome shotgun (WGS) entry which is preliminary data.</text>
</comment>
<dbReference type="InParanoid" id="K9FN07"/>
<reference evidence="2" key="1">
    <citation type="journal article" date="2012" name="BMC Genomics">
        <title>Genome sequence of the necrotrophic fungus Penicillium digitatum, the main postharvest pathogen of citrus.</title>
        <authorList>
            <person name="Marcet-Houben M."/>
            <person name="Ballester A.-R."/>
            <person name="de la Fuente B."/>
            <person name="Harries E."/>
            <person name="Marcos J.F."/>
            <person name="Gonzalez-Candelas L."/>
            <person name="Gabaldon T."/>
        </authorList>
    </citation>
    <scope>NUCLEOTIDE SEQUENCE [LARGE SCALE GENOMIC DNA]</scope>
    <source>
        <strain evidence="2">PHI26 / CECT 20796</strain>
    </source>
</reference>
<organism evidence="1 2">
    <name type="scientific">Penicillium digitatum (strain PHI26 / CECT 20796)</name>
    <name type="common">Green mold</name>
    <dbReference type="NCBI Taxonomy" id="1170229"/>
    <lineage>
        <taxon>Eukaryota</taxon>
        <taxon>Fungi</taxon>
        <taxon>Dikarya</taxon>
        <taxon>Ascomycota</taxon>
        <taxon>Pezizomycotina</taxon>
        <taxon>Eurotiomycetes</taxon>
        <taxon>Eurotiomycetidae</taxon>
        <taxon>Eurotiales</taxon>
        <taxon>Aspergillaceae</taxon>
        <taxon>Penicillium</taxon>
    </lineage>
</organism>
<evidence type="ECO:0000313" key="2">
    <source>
        <dbReference type="Proteomes" id="UP000009882"/>
    </source>
</evidence>
<proteinExistence type="predicted"/>
<name>K9FN07_PEND2</name>
<dbReference type="Proteomes" id="UP000009882">
    <property type="component" value="Unassembled WGS sequence"/>
</dbReference>
<accession>K9FN07</accession>
<dbReference type="EMBL" id="AKCT01000216">
    <property type="protein sequence ID" value="EKV10955.1"/>
    <property type="molecule type" value="Genomic_DNA"/>
</dbReference>
<keyword evidence="2" id="KW-1185">Reference proteome</keyword>
<dbReference type="AlphaFoldDB" id="K9FN07"/>